<dbReference type="EMBL" id="NCKU01005992">
    <property type="protein sequence ID" value="RWS03945.1"/>
    <property type="molecule type" value="Genomic_DNA"/>
</dbReference>
<dbReference type="AlphaFoldDB" id="A0A3S3NJI4"/>
<evidence type="ECO:0000313" key="9">
    <source>
        <dbReference type="Proteomes" id="UP000285301"/>
    </source>
</evidence>
<gene>
    <name evidence="8" type="ORF">B4U79_06232</name>
</gene>
<dbReference type="InterPro" id="IPR005429">
    <property type="entry name" value="LimpII"/>
</dbReference>
<dbReference type="STRING" id="1965070.A0A3S3NJI4"/>
<evidence type="ECO:0000256" key="5">
    <source>
        <dbReference type="ARBA" id="ARBA00023136"/>
    </source>
</evidence>
<dbReference type="GO" id="GO:0005044">
    <property type="term" value="F:scavenger receptor activity"/>
    <property type="evidence" value="ECO:0007669"/>
    <property type="project" value="InterPro"/>
</dbReference>
<sequence>MNYVRIVLFCLLAIGFFCLLLGLMSQLFINKIIKYQLAKRLPLLNGTETLHKWSNVKLPVYMNYRLFHVKNAEEVLQGKKPIFEERGPYVFRERIQKEVIDWNEDETLISYRTRKSYYFDAELSVGDLTENVTIVNVPLISLVTVIMEKAQSIGWFAAWGAKKALNSMIEEEPLVTKTVEELLYGYTPKFYDKLSTVSPFLPFTLPDKFGFMYKKNNTAEGVWKIYTGKSDLNKIGSVVTWNNLTHLSCWNGTSCNKIEGTDGTMFHPFISPEEKFYLFNADVNRSLALAFERNSQVHSLNSYRYVLPKEFFTAPNVSGENSCYCVNKPVENEQNLCAIDGVLDVSKCKRNLPIVISLPHFYEASKILLESAQGLKPEKEKHEIFMEFDPISGVILKAARRLQLNVNLKKSFDIDALSQVKPMIYPVVWFEETVTMDAKTAADLKSKLHDKMSLLSNIFYGVTIFGAVLMLVSMIFLVKIFVGEKRRNQTALEQKKYSYSNLKVNDENKGNEEQQKID</sequence>
<dbReference type="GO" id="GO:0016020">
    <property type="term" value="C:membrane"/>
    <property type="evidence" value="ECO:0007669"/>
    <property type="project" value="UniProtKB-SubCell"/>
</dbReference>
<feature type="non-terminal residue" evidence="8">
    <location>
        <position position="518"/>
    </location>
</feature>
<accession>A0A3S3NJI4</accession>
<evidence type="ECO:0000256" key="1">
    <source>
        <dbReference type="ARBA" id="ARBA00004370"/>
    </source>
</evidence>
<feature type="transmembrane region" description="Helical" evidence="7">
    <location>
        <begin position="458"/>
        <end position="482"/>
    </location>
</feature>
<evidence type="ECO:0000256" key="4">
    <source>
        <dbReference type="ARBA" id="ARBA00022989"/>
    </source>
</evidence>
<evidence type="ECO:0000256" key="2">
    <source>
        <dbReference type="ARBA" id="ARBA00010532"/>
    </source>
</evidence>
<dbReference type="InterPro" id="IPR002159">
    <property type="entry name" value="CD36_fam"/>
</dbReference>
<keyword evidence="9" id="KW-1185">Reference proteome</keyword>
<dbReference type="GO" id="GO:0005764">
    <property type="term" value="C:lysosome"/>
    <property type="evidence" value="ECO:0007669"/>
    <property type="project" value="InterPro"/>
</dbReference>
<reference evidence="8 9" key="1">
    <citation type="journal article" date="2018" name="Gigascience">
        <title>Genomes of trombidid mites reveal novel predicted allergens and laterally-transferred genes associated with secondary metabolism.</title>
        <authorList>
            <person name="Dong X."/>
            <person name="Chaisiri K."/>
            <person name="Xia D."/>
            <person name="Armstrong S.D."/>
            <person name="Fang Y."/>
            <person name="Donnelly M.J."/>
            <person name="Kadowaki T."/>
            <person name="McGarry J.W."/>
            <person name="Darby A.C."/>
            <person name="Makepeace B.L."/>
        </authorList>
    </citation>
    <scope>NUCLEOTIDE SEQUENCE [LARGE SCALE GENOMIC DNA]</scope>
    <source>
        <strain evidence="8">UoL-WK</strain>
    </source>
</reference>
<keyword evidence="5 7" id="KW-0472">Membrane</keyword>
<dbReference type="PRINTS" id="PR01611">
    <property type="entry name" value="LIMPII"/>
</dbReference>
<evidence type="ECO:0000256" key="6">
    <source>
        <dbReference type="ARBA" id="ARBA00023180"/>
    </source>
</evidence>
<dbReference type="PANTHER" id="PTHR11923:SF51">
    <property type="entry name" value="LYSOSOME MEMBRANE PROTEIN 2"/>
    <property type="match status" value="1"/>
</dbReference>
<evidence type="ECO:0000313" key="8">
    <source>
        <dbReference type="EMBL" id="RWS03945.1"/>
    </source>
</evidence>
<keyword evidence="4 7" id="KW-1133">Transmembrane helix</keyword>
<name>A0A3S3NJI4_9ACAR</name>
<evidence type="ECO:0000256" key="7">
    <source>
        <dbReference type="SAM" id="Phobius"/>
    </source>
</evidence>
<comment type="subcellular location">
    <subcellularLocation>
        <location evidence="1">Membrane</location>
    </subcellularLocation>
</comment>
<dbReference type="PRINTS" id="PR01609">
    <property type="entry name" value="CD36FAMILY"/>
</dbReference>
<dbReference type="Proteomes" id="UP000285301">
    <property type="component" value="Unassembled WGS sequence"/>
</dbReference>
<protein>
    <submittedName>
        <fullName evidence="8">Lysosome membrane protein 2-like isoform X1</fullName>
    </submittedName>
</protein>
<keyword evidence="6" id="KW-0325">Glycoprotein</keyword>
<keyword evidence="3 7" id="KW-0812">Transmembrane</keyword>
<comment type="caution">
    <text evidence="8">The sequence shown here is derived from an EMBL/GenBank/DDBJ whole genome shotgun (WGS) entry which is preliminary data.</text>
</comment>
<evidence type="ECO:0000256" key="3">
    <source>
        <dbReference type="ARBA" id="ARBA00022692"/>
    </source>
</evidence>
<dbReference type="Pfam" id="PF01130">
    <property type="entry name" value="CD36"/>
    <property type="match status" value="1"/>
</dbReference>
<dbReference type="OrthoDB" id="18585at2759"/>
<organism evidence="8 9">
    <name type="scientific">Dinothrombium tinctorium</name>
    <dbReference type="NCBI Taxonomy" id="1965070"/>
    <lineage>
        <taxon>Eukaryota</taxon>
        <taxon>Metazoa</taxon>
        <taxon>Ecdysozoa</taxon>
        <taxon>Arthropoda</taxon>
        <taxon>Chelicerata</taxon>
        <taxon>Arachnida</taxon>
        <taxon>Acari</taxon>
        <taxon>Acariformes</taxon>
        <taxon>Trombidiformes</taxon>
        <taxon>Prostigmata</taxon>
        <taxon>Anystina</taxon>
        <taxon>Parasitengona</taxon>
        <taxon>Trombidioidea</taxon>
        <taxon>Trombidiidae</taxon>
        <taxon>Dinothrombium</taxon>
    </lineage>
</organism>
<dbReference type="PANTHER" id="PTHR11923">
    <property type="entry name" value="SCAVENGER RECEPTOR CLASS B TYPE-1 SR-B1"/>
    <property type="match status" value="1"/>
</dbReference>
<proteinExistence type="inferred from homology"/>
<comment type="similarity">
    <text evidence="2">Belongs to the CD36 family.</text>
</comment>